<evidence type="ECO:0000313" key="2">
    <source>
        <dbReference type="Proteomes" id="UP000284892"/>
    </source>
</evidence>
<dbReference type="OrthoDB" id="1430715at2"/>
<gene>
    <name evidence="1" type="ORF">BXY80_1716</name>
</gene>
<protein>
    <submittedName>
        <fullName evidence="1">Uncharacterized protein</fullName>
    </submittedName>
</protein>
<sequence length="246" mass="28936">MKYFYFTFLCFSTLFVVGQSNIKKDIDDVYLDKLYIENDSTLTTEFQRYAINLFKNGGKLSDSIFKETKFHSVGVCLIHKRKEDVRQGLELTLYTLSYKDLRIKNYHKRFYYGKGREGLSNFFVGHDTTEQKAMIDEAVNAYLKGDSIPRHSYAYQFARTHHNEAVYYEKYFETDKLSTVVIGASYAYLRQNGNFIIQIEGFPDKALHDDTEELYVTDYFVDDLYAISVFIIDDSDNTAYKKIFKY</sequence>
<evidence type="ECO:0000313" key="1">
    <source>
        <dbReference type="EMBL" id="RKE94705.1"/>
    </source>
</evidence>
<comment type="caution">
    <text evidence="1">The sequence shown here is derived from an EMBL/GenBank/DDBJ whole genome shotgun (WGS) entry which is preliminary data.</text>
</comment>
<reference evidence="1 2" key="1">
    <citation type="submission" date="2018-09" db="EMBL/GenBank/DDBJ databases">
        <title>Genomic Encyclopedia of Archaeal and Bacterial Type Strains, Phase II (KMG-II): from individual species to whole genera.</title>
        <authorList>
            <person name="Goeker M."/>
        </authorList>
    </citation>
    <scope>NUCLEOTIDE SEQUENCE [LARGE SCALE GENOMIC DNA]</scope>
    <source>
        <strain evidence="1 2">DSM 26283</strain>
    </source>
</reference>
<organism evidence="1 2">
    <name type="scientific">Ichthyenterobacterium magnum</name>
    <dbReference type="NCBI Taxonomy" id="1230530"/>
    <lineage>
        <taxon>Bacteria</taxon>
        <taxon>Pseudomonadati</taxon>
        <taxon>Bacteroidota</taxon>
        <taxon>Flavobacteriia</taxon>
        <taxon>Flavobacteriales</taxon>
        <taxon>Flavobacteriaceae</taxon>
        <taxon>Ichthyenterobacterium</taxon>
    </lineage>
</organism>
<dbReference type="RefSeq" id="WP_120200962.1">
    <property type="nucleotide sequence ID" value="NZ_RAQJ01000003.1"/>
</dbReference>
<proteinExistence type="predicted"/>
<dbReference type="AlphaFoldDB" id="A0A420DKI7"/>
<accession>A0A420DKI7</accession>
<keyword evidence="2" id="KW-1185">Reference proteome</keyword>
<dbReference type="EMBL" id="RAQJ01000003">
    <property type="protein sequence ID" value="RKE94705.1"/>
    <property type="molecule type" value="Genomic_DNA"/>
</dbReference>
<name>A0A420DKI7_9FLAO</name>
<dbReference type="Proteomes" id="UP000284892">
    <property type="component" value="Unassembled WGS sequence"/>
</dbReference>